<gene>
    <name evidence="2" type="ORF">ElyMa_002749400</name>
</gene>
<reference evidence="2 3" key="1">
    <citation type="journal article" date="2021" name="Elife">
        <title>Chloroplast acquisition without the gene transfer in kleptoplastic sea slugs, Plakobranchus ocellatus.</title>
        <authorList>
            <person name="Maeda T."/>
            <person name="Takahashi S."/>
            <person name="Yoshida T."/>
            <person name="Shimamura S."/>
            <person name="Takaki Y."/>
            <person name="Nagai Y."/>
            <person name="Toyoda A."/>
            <person name="Suzuki Y."/>
            <person name="Arimoto A."/>
            <person name="Ishii H."/>
            <person name="Satoh N."/>
            <person name="Nishiyama T."/>
            <person name="Hasebe M."/>
            <person name="Maruyama T."/>
            <person name="Minagawa J."/>
            <person name="Obokata J."/>
            <person name="Shigenobu S."/>
        </authorList>
    </citation>
    <scope>NUCLEOTIDE SEQUENCE [LARGE SCALE GENOMIC DNA]</scope>
</reference>
<organism evidence="2 3">
    <name type="scientific">Elysia marginata</name>
    <dbReference type="NCBI Taxonomy" id="1093978"/>
    <lineage>
        <taxon>Eukaryota</taxon>
        <taxon>Metazoa</taxon>
        <taxon>Spiralia</taxon>
        <taxon>Lophotrochozoa</taxon>
        <taxon>Mollusca</taxon>
        <taxon>Gastropoda</taxon>
        <taxon>Heterobranchia</taxon>
        <taxon>Euthyneura</taxon>
        <taxon>Panpulmonata</taxon>
        <taxon>Sacoglossa</taxon>
        <taxon>Placobranchoidea</taxon>
        <taxon>Plakobranchidae</taxon>
        <taxon>Elysia</taxon>
    </lineage>
</organism>
<evidence type="ECO:0000313" key="3">
    <source>
        <dbReference type="Proteomes" id="UP000762676"/>
    </source>
</evidence>
<comment type="caution">
    <text evidence="2">The sequence shown here is derived from an EMBL/GenBank/DDBJ whole genome shotgun (WGS) entry which is preliminary data.</text>
</comment>
<accession>A0AAV4HHI9</accession>
<keyword evidence="1" id="KW-0732">Signal</keyword>
<evidence type="ECO:0000256" key="1">
    <source>
        <dbReference type="SAM" id="SignalP"/>
    </source>
</evidence>
<dbReference type="Proteomes" id="UP000762676">
    <property type="component" value="Unassembled WGS sequence"/>
</dbReference>
<keyword evidence="3" id="KW-1185">Reference proteome</keyword>
<name>A0AAV4HHI9_9GAST</name>
<feature type="chain" id="PRO_5043495343" description="Secreted protein" evidence="1">
    <location>
        <begin position="19"/>
        <end position="150"/>
    </location>
</feature>
<feature type="signal peptide" evidence="1">
    <location>
        <begin position="1"/>
        <end position="18"/>
    </location>
</feature>
<evidence type="ECO:0000313" key="2">
    <source>
        <dbReference type="EMBL" id="GFR97602.1"/>
    </source>
</evidence>
<sequence>MQAFTAVLAVALLAYATASPCTDICNGSCDLVQQSISLMFPQVSDAVAPNIEICRQSCTAVCTCTDGCGAQCNPPYDSCIADAKAAYNPIAMFGCQVQYSLCAGPCNFQCSATIISGVVQQFQGLVSTVSQAVTGVVNQLMGPTTAPQEV</sequence>
<dbReference type="EMBL" id="BMAT01005639">
    <property type="protein sequence ID" value="GFR97602.1"/>
    <property type="molecule type" value="Genomic_DNA"/>
</dbReference>
<protein>
    <recommendedName>
        <fullName evidence="4">Secreted protein</fullName>
    </recommendedName>
</protein>
<evidence type="ECO:0008006" key="4">
    <source>
        <dbReference type="Google" id="ProtNLM"/>
    </source>
</evidence>
<proteinExistence type="predicted"/>
<dbReference type="AlphaFoldDB" id="A0AAV4HHI9"/>